<keyword evidence="3" id="KW-1185">Reference proteome</keyword>
<name>A0AAW0QJP0_9PEZI</name>
<evidence type="ECO:0000256" key="1">
    <source>
        <dbReference type="SAM" id="SignalP"/>
    </source>
</evidence>
<sequence length="194" mass="21198">MRFLGSLAIFLATAQAAVTADNIITTLNAFKDAATELQDDGRQVDAESCVSFEKDQGPLSVRLRKDLRQRRSATHRVRGIAGWLPDYCAGPQANDILEAYAGFVDAHQRLFNILSHKAAEIAEVRKNIYPAAGGAVVTSLTDVKRIATSMAGFMDGHLPCKKHGIQKESDKMSRSMGICMRKWKKVCGKDCGKA</sequence>
<dbReference type="EMBL" id="JAQQWP010000009">
    <property type="protein sequence ID" value="KAK8100737.1"/>
    <property type="molecule type" value="Genomic_DNA"/>
</dbReference>
<proteinExistence type="predicted"/>
<gene>
    <name evidence="2" type="ORF">PG999_011111</name>
</gene>
<comment type="caution">
    <text evidence="2">The sequence shown here is derived from an EMBL/GenBank/DDBJ whole genome shotgun (WGS) entry which is preliminary data.</text>
</comment>
<feature type="signal peptide" evidence="1">
    <location>
        <begin position="1"/>
        <end position="16"/>
    </location>
</feature>
<dbReference type="Proteomes" id="UP001392437">
    <property type="component" value="Unassembled WGS sequence"/>
</dbReference>
<feature type="chain" id="PRO_5043934392" evidence="1">
    <location>
        <begin position="17"/>
        <end position="194"/>
    </location>
</feature>
<dbReference type="AlphaFoldDB" id="A0AAW0QJP0"/>
<reference evidence="2 3" key="1">
    <citation type="submission" date="2023-01" db="EMBL/GenBank/DDBJ databases">
        <title>Analysis of 21 Apiospora genomes using comparative genomics revels a genus with tremendous synthesis potential of carbohydrate active enzymes and secondary metabolites.</title>
        <authorList>
            <person name="Sorensen T."/>
        </authorList>
    </citation>
    <scope>NUCLEOTIDE SEQUENCE [LARGE SCALE GENOMIC DNA]</scope>
    <source>
        <strain evidence="2 3">CBS 117206</strain>
    </source>
</reference>
<evidence type="ECO:0000313" key="3">
    <source>
        <dbReference type="Proteomes" id="UP001392437"/>
    </source>
</evidence>
<evidence type="ECO:0000313" key="2">
    <source>
        <dbReference type="EMBL" id="KAK8100737.1"/>
    </source>
</evidence>
<organism evidence="2 3">
    <name type="scientific">Apiospora kogelbergensis</name>
    <dbReference type="NCBI Taxonomy" id="1337665"/>
    <lineage>
        <taxon>Eukaryota</taxon>
        <taxon>Fungi</taxon>
        <taxon>Dikarya</taxon>
        <taxon>Ascomycota</taxon>
        <taxon>Pezizomycotina</taxon>
        <taxon>Sordariomycetes</taxon>
        <taxon>Xylariomycetidae</taxon>
        <taxon>Amphisphaeriales</taxon>
        <taxon>Apiosporaceae</taxon>
        <taxon>Apiospora</taxon>
    </lineage>
</organism>
<keyword evidence="1" id="KW-0732">Signal</keyword>
<protein>
    <submittedName>
        <fullName evidence="2">Uncharacterized protein</fullName>
    </submittedName>
</protein>
<accession>A0AAW0QJP0</accession>